<dbReference type="SUPFAM" id="SSF53067">
    <property type="entry name" value="Actin-like ATPase domain"/>
    <property type="match status" value="1"/>
</dbReference>
<dbReference type="InterPro" id="IPR043129">
    <property type="entry name" value="ATPase_NBD"/>
</dbReference>
<dbReference type="Gene3D" id="3.30.420.40">
    <property type="match status" value="3"/>
</dbReference>
<dbReference type="AlphaFoldDB" id="A0A1G2EVV1"/>
<dbReference type="PANTHER" id="PTHR18964:SF149">
    <property type="entry name" value="BIFUNCTIONAL UDP-N-ACETYLGLUCOSAMINE 2-EPIMERASE_N-ACETYLMANNOSAMINE KINASE"/>
    <property type="match status" value="1"/>
</dbReference>
<comment type="caution">
    <text evidence="2">The sequence shown here is derived from an EMBL/GenBank/DDBJ whole genome shotgun (WGS) entry which is preliminary data.</text>
</comment>
<dbReference type="Pfam" id="PF00480">
    <property type="entry name" value="ROK"/>
    <property type="match status" value="2"/>
</dbReference>
<evidence type="ECO:0000313" key="3">
    <source>
        <dbReference type="Proteomes" id="UP000177486"/>
    </source>
</evidence>
<reference evidence="2 3" key="1">
    <citation type="journal article" date="2016" name="Nat. Commun.">
        <title>Thousands of microbial genomes shed light on interconnected biogeochemical processes in an aquifer system.</title>
        <authorList>
            <person name="Anantharaman K."/>
            <person name="Brown C.T."/>
            <person name="Hug L.A."/>
            <person name="Sharon I."/>
            <person name="Castelle C.J."/>
            <person name="Probst A.J."/>
            <person name="Thomas B.C."/>
            <person name="Singh A."/>
            <person name="Wilkins M.J."/>
            <person name="Karaoz U."/>
            <person name="Brodie E.L."/>
            <person name="Williams K.H."/>
            <person name="Hubbard S.S."/>
            <person name="Banfield J.F."/>
        </authorList>
    </citation>
    <scope>NUCLEOTIDE SEQUENCE [LARGE SCALE GENOMIC DNA]</scope>
</reference>
<gene>
    <name evidence="2" type="ORF">A2931_01020</name>
</gene>
<comment type="similarity">
    <text evidence="1">Belongs to the ROK (NagC/XylR) family.</text>
</comment>
<dbReference type="InterPro" id="IPR000600">
    <property type="entry name" value="ROK"/>
</dbReference>
<name>A0A1G2EVV1_9BACT</name>
<dbReference type="EMBL" id="MHMQ01000031">
    <property type="protein sequence ID" value="OGZ29934.1"/>
    <property type="molecule type" value="Genomic_DNA"/>
</dbReference>
<evidence type="ECO:0000313" key="2">
    <source>
        <dbReference type="EMBL" id="OGZ29934.1"/>
    </source>
</evidence>
<dbReference type="CDD" id="cd23763">
    <property type="entry name" value="ASKHA_ATPase_ROK"/>
    <property type="match status" value="1"/>
</dbReference>
<dbReference type="Proteomes" id="UP000177486">
    <property type="component" value="Unassembled WGS sequence"/>
</dbReference>
<dbReference type="PANTHER" id="PTHR18964">
    <property type="entry name" value="ROK (REPRESSOR, ORF, KINASE) FAMILY"/>
    <property type="match status" value="1"/>
</dbReference>
<proteinExistence type="inferred from homology"/>
<evidence type="ECO:0000256" key="1">
    <source>
        <dbReference type="ARBA" id="ARBA00006479"/>
    </source>
</evidence>
<organism evidence="2 3">
    <name type="scientific">Candidatus Niyogibacteria bacterium RIFCSPLOWO2_01_FULL_45_48</name>
    <dbReference type="NCBI Taxonomy" id="1801724"/>
    <lineage>
        <taxon>Bacteria</taxon>
        <taxon>Candidatus Niyogiibacteriota</taxon>
    </lineage>
</organism>
<accession>A0A1G2EVV1</accession>
<sequence length="246" mass="27069">MNNKNGVFVGIDIGGTKIRGILWDGKKILRKRETKTPQSRAGFEYALKGLVRDLTRGKKIAGIGIGSASVVSGTTLKFSTNIPKIKNFDLINLRDGIPQVGITPLRVDNDARAFARGEYLFGAGRDKKSAFFLTIGTGIGRAVGRNGKILKIKKLEYAEKWEREYQKIRDKKNDSELAKFLGKNLAKLIKPYKPQAIIIGGGVVMKIKNFISKLKKSFIKNGLKVPVLKSRLGDHSAALGAVLLFE</sequence>
<protein>
    <recommendedName>
        <fullName evidence="4">ROK family protein</fullName>
    </recommendedName>
</protein>
<evidence type="ECO:0008006" key="4">
    <source>
        <dbReference type="Google" id="ProtNLM"/>
    </source>
</evidence>